<dbReference type="PROSITE" id="PS00850">
    <property type="entry name" value="GLY_RADICAL_1"/>
    <property type="match status" value="1"/>
</dbReference>
<accession>A0AAW5JLN1</accession>
<evidence type="ECO:0000256" key="3">
    <source>
        <dbReference type="PROSITE-ProRule" id="PRU00493"/>
    </source>
</evidence>
<protein>
    <recommendedName>
        <fullName evidence="8">Formate C-acetyltransferase/glycerol dehydratase family glycyl radical enzyme</fullName>
    </recommendedName>
</protein>
<evidence type="ECO:0000259" key="4">
    <source>
        <dbReference type="PROSITE" id="PS51149"/>
    </source>
</evidence>
<dbReference type="InterPro" id="IPR004184">
    <property type="entry name" value="PFL_dom"/>
</dbReference>
<keyword evidence="1 3" id="KW-0556">Organic radical</keyword>
<evidence type="ECO:0000313" key="6">
    <source>
        <dbReference type="EMBL" id="MCQ4770732.1"/>
    </source>
</evidence>
<sequence length="800" mass="89314">MYERIERIKKRVIVDHYPICIEKYRITADVLEHSKHEPAVVQRGKMLKANAERMPIAIAADELIVGMGASKPMGLEIDPNYGIWTQDEIDSLIEDGYIMSEQDQRDLQELNKYHDPATQIGMQGDIFYEKESERILKLLKAGLVLPPWKEKSDGGGVGGGYAQSGLGLGPSLVLLLVDYTKILHYGTNALIAQARICQEALRFTDAESIDRFRTYQAMIMAFEAMNTLAGRYSKLAADMAKEEKDPVRKAELGSISQICARVPMNPAQTFREAVQCFWFQFLMLSPSTTLPGGRFDQYMYPYYEADLKAGRITREEAVELLCCMRLKDMELNRTSGKNNRKKNAGFAKWHNFIIGGVKPDGSDATNDLSYMLLDAALITRTPHHTITLRVAPSTPLDLILKGVECVKVGLSMPAFVSDKSYIEFFSMHGVDLEDARDYAITGCLDANLAGKSRTGPVPMTIMTVIFDLFRHNGVNVKNGELAGIPTGDFTKFKDFEEMFAAWEKQFKYCLSVVGERNNVELKVTQEVLPDPLRSALMYKGIESGRDIWCRHDIPFDNTASICTIGMVNVGDSFAAIKKLCFDEKKYTLEQLYDALEADWVGYEEMQRDFKNAPKFGNNDPYVDTIVARCYKLFTDFVPTLPTITGGTTVPCGISITSHQPGGLLTGATPDGRKAGEILADGTMSPMQGVDTRGPLAVMQSAMRIEQDPFQATLLNMKFSPGTLKTEADMEKLASLIRTYLTNGGKHVQFNVVDRETLEAARQNPAAHRDLVVRIAGYSAYFVQLNDSMQQEVIARTEHNL</sequence>
<evidence type="ECO:0000313" key="7">
    <source>
        <dbReference type="Proteomes" id="UP001204562"/>
    </source>
</evidence>
<dbReference type="InterPro" id="IPR051215">
    <property type="entry name" value="GRE"/>
</dbReference>
<reference evidence="6" key="1">
    <citation type="submission" date="2022-06" db="EMBL/GenBank/DDBJ databases">
        <title>Isolation of gut microbiota from human fecal samples.</title>
        <authorList>
            <person name="Pamer E.G."/>
            <person name="Barat B."/>
            <person name="Waligurski E."/>
            <person name="Medina S."/>
            <person name="Paddock L."/>
            <person name="Mostad J."/>
        </authorList>
    </citation>
    <scope>NUCLEOTIDE SEQUENCE</scope>
    <source>
        <strain evidence="6">DFI.9.91</strain>
    </source>
</reference>
<dbReference type="Pfam" id="PF02901">
    <property type="entry name" value="PFL-like"/>
    <property type="match status" value="1"/>
</dbReference>
<dbReference type="AlphaFoldDB" id="A0AAW5JLN1"/>
<feature type="modified residue" description="Glycine radical" evidence="3">
    <location>
        <position position="776"/>
    </location>
</feature>
<gene>
    <name evidence="6" type="ORF">NE579_09675</name>
</gene>
<dbReference type="GO" id="GO:0005829">
    <property type="term" value="C:cytosol"/>
    <property type="evidence" value="ECO:0007669"/>
    <property type="project" value="TreeGrafter"/>
</dbReference>
<evidence type="ECO:0000256" key="2">
    <source>
        <dbReference type="ARBA" id="ARBA00023239"/>
    </source>
</evidence>
<dbReference type="InterPro" id="IPR001150">
    <property type="entry name" value="Gly_radical"/>
</dbReference>
<dbReference type="SUPFAM" id="SSF51998">
    <property type="entry name" value="PFL-like glycyl radical enzymes"/>
    <property type="match status" value="1"/>
</dbReference>
<name>A0AAW5JLN1_9FIRM</name>
<dbReference type="PROSITE" id="PS51554">
    <property type="entry name" value="PFL"/>
    <property type="match status" value="1"/>
</dbReference>
<dbReference type="Proteomes" id="UP001204562">
    <property type="component" value="Unassembled WGS sequence"/>
</dbReference>
<organism evidence="6 7">
    <name type="scientific">Intestinimonas massiliensis</name>
    <name type="common">ex Afouda et al. 2020</name>
    <dbReference type="NCBI Taxonomy" id="1673721"/>
    <lineage>
        <taxon>Bacteria</taxon>
        <taxon>Bacillati</taxon>
        <taxon>Bacillota</taxon>
        <taxon>Clostridia</taxon>
        <taxon>Eubacteriales</taxon>
        <taxon>Intestinimonas</taxon>
    </lineage>
</organism>
<dbReference type="PANTHER" id="PTHR43641:SF2">
    <property type="entry name" value="DEHYDRATASE YBIW-RELATED"/>
    <property type="match status" value="1"/>
</dbReference>
<evidence type="ECO:0008006" key="8">
    <source>
        <dbReference type="Google" id="ProtNLM"/>
    </source>
</evidence>
<keyword evidence="2" id="KW-0456">Lyase</keyword>
<dbReference type="Pfam" id="PF01228">
    <property type="entry name" value="Gly_radical"/>
    <property type="match status" value="1"/>
</dbReference>
<dbReference type="GO" id="GO:0016829">
    <property type="term" value="F:lyase activity"/>
    <property type="evidence" value="ECO:0007669"/>
    <property type="project" value="UniProtKB-KW"/>
</dbReference>
<feature type="domain" description="Glycine radical" evidence="4">
    <location>
        <begin position="681"/>
        <end position="800"/>
    </location>
</feature>
<dbReference type="RefSeq" id="WP_256304098.1">
    <property type="nucleotide sequence ID" value="NZ_JANFYS010000018.1"/>
</dbReference>
<evidence type="ECO:0000259" key="5">
    <source>
        <dbReference type="PROSITE" id="PS51554"/>
    </source>
</evidence>
<dbReference type="EMBL" id="JANFYS010000018">
    <property type="protein sequence ID" value="MCQ4770732.1"/>
    <property type="molecule type" value="Genomic_DNA"/>
</dbReference>
<dbReference type="PROSITE" id="PS51149">
    <property type="entry name" value="GLY_RADICAL_2"/>
    <property type="match status" value="1"/>
</dbReference>
<proteinExistence type="predicted"/>
<feature type="domain" description="PFL" evidence="5">
    <location>
        <begin position="3"/>
        <end position="673"/>
    </location>
</feature>
<dbReference type="InterPro" id="IPR019777">
    <property type="entry name" value="Form_AcTrfase_GR_CS"/>
</dbReference>
<dbReference type="Gene3D" id="3.20.70.20">
    <property type="match status" value="1"/>
</dbReference>
<dbReference type="PANTHER" id="PTHR43641">
    <property type="entry name" value="FORMATE ACETYLTRANSFERASE 3-RELATED"/>
    <property type="match status" value="1"/>
</dbReference>
<comment type="caution">
    <text evidence="6">The sequence shown here is derived from an EMBL/GenBank/DDBJ whole genome shotgun (WGS) entry which is preliminary data.</text>
</comment>
<evidence type="ECO:0000256" key="1">
    <source>
        <dbReference type="ARBA" id="ARBA00022818"/>
    </source>
</evidence>